<keyword evidence="3" id="KW-1185">Reference proteome</keyword>
<dbReference type="EMBL" id="BTSX01000001">
    <property type="protein sequence ID" value="GMS80582.1"/>
    <property type="molecule type" value="Genomic_DNA"/>
</dbReference>
<sequence length="523" mass="57885">SSCRMLSRLTIRSLRSTATLLHEQLPILVGAIDTNSSRNLAPPFASSELTKYTSEPPPIPDIRPLASSSIDAKESQDDASEDESEAEDTVTSDDLDPKTREQYIVKEARKRLATEGAAPKSQKAFGALEQHLLSRSRIQKSMSSLSVSLFNFHTQEFAQRLLDKSVGNLVIVESALEHAMKAKDFSRAARKKGNRVEAFHADAISLFGLDRKKKEPPTKRGYAKKKKVPLFSFPDQLVARPKEDDEDGTVMSLRLRRKDSRPLTTVISPIIICPLGIHTQQTAVLDAFLRSLLQHHLKIDEKGLFALGDVELITYLHSEQASHLLSSSDPSLSFVSHAYRRRSQLMHTLFEIDKLAHNLRSESFSPPNIVPSKKMAHAKKMKEAGFSSSRWFGCWLRPRSTVSIGGREVVPGTVVEEYDSLTGEQSMPTLPSSVLLPYTVWCETLGKIPATKKAADALSILIPGSSSAIRSIVPDGAKIGEVTVEDADAIFVQALPELSENPNVQQYHQKHLMKSEDKGKFAD</sequence>
<feature type="region of interest" description="Disordered" evidence="1">
    <location>
        <begin position="47"/>
        <end position="100"/>
    </location>
</feature>
<organism evidence="2 3">
    <name type="scientific">Pristionchus entomophagus</name>
    <dbReference type="NCBI Taxonomy" id="358040"/>
    <lineage>
        <taxon>Eukaryota</taxon>
        <taxon>Metazoa</taxon>
        <taxon>Ecdysozoa</taxon>
        <taxon>Nematoda</taxon>
        <taxon>Chromadorea</taxon>
        <taxon>Rhabditida</taxon>
        <taxon>Rhabditina</taxon>
        <taxon>Diplogasteromorpha</taxon>
        <taxon>Diplogasteroidea</taxon>
        <taxon>Neodiplogasteridae</taxon>
        <taxon>Pristionchus</taxon>
    </lineage>
</organism>
<protein>
    <submittedName>
        <fullName evidence="2">Uncharacterized protein</fullName>
    </submittedName>
</protein>
<proteinExistence type="predicted"/>
<name>A0AAV5SDG5_9BILA</name>
<comment type="caution">
    <text evidence="2">The sequence shown here is derived from an EMBL/GenBank/DDBJ whole genome shotgun (WGS) entry which is preliminary data.</text>
</comment>
<evidence type="ECO:0000313" key="2">
    <source>
        <dbReference type="EMBL" id="GMS80582.1"/>
    </source>
</evidence>
<feature type="compositionally biased region" description="Acidic residues" evidence="1">
    <location>
        <begin position="77"/>
        <end position="94"/>
    </location>
</feature>
<evidence type="ECO:0000256" key="1">
    <source>
        <dbReference type="SAM" id="MobiDB-lite"/>
    </source>
</evidence>
<dbReference type="AlphaFoldDB" id="A0AAV5SDG5"/>
<feature type="non-terminal residue" evidence="2">
    <location>
        <position position="1"/>
    </location>
</feature>
<reference evidence="2" key="1">
    <citation type="submission" date="2023-10" db="EMBL/GenBank/DDBJ databases">
        <title>Genome assembly of Pristionchus species.</title>
        <authorList>
            <person name="Yoshida K."/>
            <person name="Sommer R.J."/>
        </authorList>
    </citation>
    <scope>NUCLEOTIDE SEQUENCE</scope>
    <source>
        <strain evidence="2">RS0144</strain>
    </source>
</reference>
<dbReference type="Proteomes" id="UP001432027">
    <property type="component" value="Unassembled WGS sequence"/>
</dbReference>
<gene>
    <name evidence="2" type="ORF">PENTCL1PPCAC_2757</name>
</gene>
<accession>A0AAV5SDG5</accession>
<evidence type="ECO:0000313" key="3">
    <source>
        <dbReference type="Proteomes" id="UP001432027"/>
    </source>
</evidence>